<dbReference type="SUPFAM" id="SSF51905">
    <property type="entry name" value="FAD/NAD(P)-binding domain"/>
    <property type="match status" value="1"/>
</dbReference>
<dbReference type="BioCyc" id="MetaCyc:MONOMER-18096"/>
<dbReference type="SMR" id="Q8GHB4"/>
<dbReference type="Gene3D" id="3.50.50.60">
    <property type="entry name" value="FAD/NAD(P)-binding domain"/>
    <property type="match status" value="1"/>
</dbReference>
<dbReference type="Pfam" id="PF04820">
    <property type="entry name" value="Trp_halogenase"/>
    <property type="match status" value="2"/>
</dbReference>
<dbReference type="AlphaFoldDB" id="Q8GHB4"/>
<protein>
    <submittedName>
        <fullName evidence="2">Putative halogenase</fullName>
    </submittedName>
</protein>
<name>Q8GHB4_STRRC</name>
<dbReference type="PANTHER" id="PTHR43747:SF1">
    <property type="entry name" value="SLR1998 PROTEIN"/>
    <property type="match status" value="1"/>
</dbReference>
<sequence length="524" mass="58860">MSENQEYDVIVIGGGPGGSMVSSLLADGGKKVLVLEVAKFPRYHIGESLLLGTVDLLDKIGVREKLEAGDYIKKYGVEWVWGEQREPWKVDFRNAVSVTHDYTYQVERGPFDKMLLDNAREHGVDVREQHRVTNFSIDDNGRSTVNYRRTDTGETGTATARWLVDASGQGGLVTKRLHTQEWDPYLKNMAVWSYWKGVKRSEGEDAGNIFLPTFDDGWWWCIPLRDDITSIGAVVDRESLNALKSTRVRQYYLDSIEKTPELASRTENAELVDDMHVQRDWSYIYDRFCGDGYIAIGDAACFIDPLFSTGVHLAMLSGFLAATVVNTILDKPELDTARMLQFYEGAYRKEFARLRDQVYFLYAGNKGSKESYFWHARSHFGVPSIEPEKAFVSLIAGAFAHRAWYNHYAKHLDVSADLKKSVESMFNGAGIDLDTPLIASACGSVVNDFAVDGRYLREARSLVHTNGASIAYTPAVRAAVEHADGKRTGREIIEIITDRGIDSEDRARSIVHEVISYGFVEPKA</sequence>
<evidence type="ECO:0000313" key="2">
    <source>
        <dbReference type="EMBL" id="AAN65237.1"/>
    </source>
</evidence>
<gene>
    <name evidence="2" type="primary">clohal</name>
</gene>
<evidence type="ECO:0000256" key="1">
    <source>
        <dbReference type="ARBA" id="ARBA00038396"/>
    </source>
</evidence>
<accession>Q8GHB4</accession>
<dbReference type="InterPro" id="IPR050816">
    <property type="entry name" value="Flavin-dep_Halogenase_NPB"/>
</dbReference>
<dbReference type="EMBL" id="AF329398">
    <property type="protein sequence ID" value="AAN65237.1"/>
    <property type="molecule type" value="Genomic_DNA"/>
</dbReference>
<dbReference type="KEGG" id="ag:AAN65237"/>
<dbReference type="InterPro" id="IPR036188">
    <property type="entry name" value="FAD/NAD-bd_sf"/>
</dbReference>
<dbReference type="GO" id="GO:0004497">
    <property type="term" value="F:monooxygenase activity"/>
    <property type="evidence" value="ECO:0007669"/>
    <property type="project" value="InterPro"/>
</dbReference>
<comment type="similarity">
    <text evidence="1">Belongs to the flavin-dependent halogenase family. Bacterial tryptophan halogenase subfamily.</text>
</comment>
<dbReference type="PANTHER" id="PTHR43747">
    <property type="entry name" value="FAD-BINDING PROTEIN"/>
    <property type="match status" value="1"/>
</dbReference>
<proteinExistence type="inferred from homology"/>
<dbReference type="PRINTS" id="PR00420">
    <property type="entry name" value="RNGMNOXGNASE"/>
</dbReference>
<organism evidence="2">
    <name type="scientific">Streptomyces roseochromogenus subsp. oscitans</name>
    <dbReference type="NCBI Taxonomy" id="149682"/>
    <lineage>
        <taxon>Bacteria</taxon>
        <taxon>Bacillati</taxon>
        <taxon>Actinomycetota</taxon>
        <taxon>Actinomycetes</taxon>
        <taxon>Kitasatosporales</taxon>
        <taxon>Streptomycetaceae</taxon>
        <taxon>Streptomyces</taxon>
    </lineage>
</organism>
<dbReference type="InterPro" id="IPR006905">
    <property type="entry name" value="Flavin_halogenase"/>
</dbReference>
<reference evidence="2" key="1">
    <citation type="journal article" date="2002" name="Microbiology">
        <title>Molecular cloning and sequence analysis of the clorobiocin biosynthetic gene cluster: new insights into the biosynthesis of aminocoumarin antibiotics.</title>
        <authorList>
            <person name="Pojer F."/>
            <person name="Li S.M."/>
            <person name="Heide L."/>
        </authorList>
    </citation>
    <scope>NUCLEOTIDE SEQUENCE</scope>
    <source>
        <strain evidence="2">DS 12.976</strain>
    </source>
</reference>